<evidence type="ECO:0000313" key="15">
    <source>
        <dbReference type="EMBL" id="MBW8481359.1"/>
    </source>
</evidence>
<keyword evidence="16" id="KW-1185">Reference proteome</keyword>
<gene>
    <name evidence="15" type="ORF">K1Y72_03175</name>
</gene>
<proteinExistence type="predicted"/>
<dbReference type="InterPro" id="IPR041916">
    <property type="entry name" value="Anti_sigma_zinc_sf"/>
</dbReference>
<evidence type="ECO:0000256" key="3">
    <source>
        <dbReference type="ARBA" id="ARBA00022475"/>
    </source>
</evidence>
<keyword evidence="4 12" id="KW-0812">Transmembrane</keyword>
<evidence type="ECO:0000256" key="7">
    <source>
        <dbReference type="ARBA" id="ARBA00023136"/>
    </source>
</evidence>
<evidence type="ECO:0000259" key="14">
    <source>
        <dbReference type="Pfam" id="PF22618"/>
    </source>
</evidence>
<dbReference type="Pfam" id="PF10099">
    <property type="entry name" value="RskA_C"/>
    <property type="match status" value="1"/>
</dbReference>
<dbReference type="Pfam" id="PF22618">
    <property type="entry name" value="RskA_N"/>
    <property type="match status" value="1"/>
</dbReference>
<evidence type="ECO:0000256" key="2">
    <source>
        <dbReference type="ARBA" id="ARBA00004236"/>
    </source>
</evidence>
<name>A0ABS7FNM6_9ACTN</name>
<dbReference type="Proteomes" id="UP000774570">
    <property type="component" value="Unassembled WGS sequence"/>
</dbReference>
<evidence type="ECO:0000256" key="4">
    <source>
        <dbReference type="ARBA" id="ARBA00022692"/>
    </source>
</evidence>
<accession>A0ABS7FNM6</accession>
<dbReference type="RefSeq" id="WP_220163057.1">
    <property type="nucleotide sequence ID" value="NZ_JAIBOA010000002.1"/>
</dbReference>
<dbReference type="PANTHER" id="PTHR37461">
    <property type="entry name" value="ANTI-SIGMA-K FACTOR RSKA"/>
    <property type="match status" value="1"/>
</dbReference>
<dbReference type="InterPro" id="IPR053877">
    <property type="entry name" value="RskA_N"/>
</dbReference>
<feature type="domain" description="Anti-sigma-K factor RskA N-terminal" evidence="14">
    <location>
        <begin position="9"/>
        <end position="50"/>
    </location>
</feature>
<evidence type="ECO:0000256" key="8">
    <source>
        <dbReference type="ARBA" id="ARBA00023163"/>
    </source>
</evidence>
<evidence type="ECO:0000256" key="10">
    <source>
        <dbReference type="ARBA" id="ARBA00030803"/>
    </source>
</evidence>
<dbReference type="EMBL" id="JAIBOA010000002">
    <property type="protein sequence ID" value="MBW8481359.1"/>
    <property type="molecule type" value="Genomic_DNA"/>
</dbReference>
<dbReference type="Gene3D" id="1.10.10.1320">
    <property type="entry name" value="Anti-sigma factor, zinc-finger domain"/>
    <property type="match status" value="1"/>
</dbReference>
<evidence type="ECO:0000259" key="13">
    <source>
        <dbReference type="Pfam" id="PF10099"/>
    </source>
</evidence>
<keyword evidence="5 12" id="KW-1133">Transmembrane helix</keyword>
<protein>
    <recommendedName>
        <fullName evidence="10">Regulator of SigK</fullName>
    </recommendedName>
    <alternativeName>
        <fullName evidence="9">Sigma-K anti-sigma factor RskA</fullName>
    </alternativeName>
</protein>
<evidence type="ECO:0000256" key="6">
    <source>
        <dbReference type="ARBA" id="ARBA00023015"/>
    </source>
</evidence>
<keyword evidence="7 12" id="KW-0472">Membrane</keyword>
<dbReference type="PANTHER" id="PTHR37461:SF1">
    <property type="entry name" value="ANTI-SIGMA-K FACTOR RSKA"/>
    <property type="match status" value="1"/>
</dbReference>
<feature type="transmembrane region" description="Helical" evidence="12">
    <location>
        <begin position="106"/>
        <end position="130"/>
    </location>
</feature>
<dbReference type="InterPro" id="IPR018764">
    <property type="entry name" value="RskA_C"/>
</dbReference>
<keyword evidence="11" id="KW-0175">Coiled coil</keyword>
<evidence type="ECO:0000256" key="9">
    <source>
        <dbReference type="ARBA" id="ARBA00029829"/>
    </source>
</evidence>
<reference evidence="15 16" key="1">
    <citation type="submission" date="2021-07" db="EMBL/GenBank/DDBJ databases">
        <title>Actinomadura sp. PM05-2 isolated from lichen.</title>
        <authorList>
            <person name="Somphong A."/>
            <person name="Phongsopitanun W."/>
            <person name="Tanasupawat S."/>
            <person name="Peongsungnone V."/>
        </authorList>
    </citation>
    <scope>NUCLEOTIDE SEQUENCE [LARGE SCALE GENOMIC DNA]</scope>
    <source>
        <strain evidence="15 16">PM05-2</strain>
    </source>
</reference>
<evidence type="ECO:0000256" key="11">
    <source>
        <dbReference type="SAM" id="Coils"/>
    </source>
</evidence>
<evidence type="ECO:0000256" key="1">
    <source>
        <dbReference type="ARBA" id="ARBA00004167"/>
    </source>
</evidence>
<organism evidence="15 16">
    <name type="scientific">Actinomadura parmotrematis</name>
    <dbReference type="NCBI Taxonomy" id="2864039"/>
    <lineage>
        <taxon>Bacteria</taxon>
        <taxon>Bacillati</taxon>
        <taxon>Actinomycetota</taxon>
        <taxon>Actinomycetes</taxon>
        <taxon>Streptosporangiales</taxon>
        <taxon>Thermomonosporaceae</taxon>
        <taxon>Actinomadura</taxon>
    </lineage>
</organism>
<evidence type="ECO:0000313" key="16">
    <source>
        <dbReference type="Proteomes" id="UP000774570"/>
    </source>
</evidence>
<keyword evidence="3" id="KW-1003">Cell membrane</keyword>
<comment type="subcellular location">
    <subcellularLocation>
        <location evidence="2">Cell membrane</location>
    </subcellularLocation>
    <subcellularLocation>
        <location evidence="1">Membrane</location>
        <topology evidence="1">Single-pass membrane protein</topology>
    </subcellularLocation>
</comment>
<sequence>MTHASQTVHTLAGAYALDALDPAERAEFEAHLGECDTCAEEVRGLRETAARLGTAAARPAPEAMRARVLAEIAQTRQVPPHVTAEAAEERDELAAARGRRARRRRVGTALLGAAAAACVAVAAVSGAAAYRAEQRADRAEAQAARLQADADRVNGVLAAPDARAVTDTVTSGGRGTVVVSRAQGRAVVIMSGLAAAPAARTYELWLMGEGDPRPAGTMATASAPVLVTGVGEATQVGITVEPAGGSPAPTTRPIFAVGLPA</sequence>
<keyword evidence="8" id="KW-0804">Transcription</keyword>
<feature type="coiled-coil region" evidence="11">
    <location>
        <begin position="129"/>
        <end position="156"/>
    </location>
</feature>
<dbReference type="InterPro" id="IPR051474">
    <property type="entry name" value="Anti-sigma-K/W_factor"/>
</dbReference>
<comment type="caution">
    <text evidence="15">The sequence shown here is derived from an EMBL/GenBank/DDBJ whole genome shotgun (WGS) entry which is preliminary data.</text>
</comment>
<keyword evidence="6" id="KW-0805">Transcription regulation</keyword>
<evidence type="ECO:0000256" key="5">
    <source>
        <dbReference type="ARBA" id="ARBA00022989"/>
    </source>
</evidence>
<feature type="domain" description="Anti-sigma K factor RskA C-terminal" evidence="13">
    <location>
        <begin position="113"/>
        <end position="254"/>
    </location>
</feature>
<evidence type="ECO:0000256" key="12">
    <source>
        <dbReference type="SAM" id="Phobius"/>
    </source>
</evidence>